<keyword evidence="5 11" id="KW-0444">Lipid biosynthesis</keyword>
<comment type="catalytic activity">
    <reaction evidence="11">
        <text>(9Z)-hexadecenoyl-[ACP] + malonyl-[ACP] + H(+) = 3-oxo-(11Z)-octadecenoyl-[ACP] + holo-[ACP] + CO2</text>
        <dbReference type="Rhea" id="RHEA:55040"/>
        <dbReference type="Rhea" id="RHEA-COMP:9623"/>
        <dbReference type="Rhea" id="RHEA-COMP:9685"/>
        <dbReference type="Rhea" id="RHEA-COMP:10800"/>
        <dbReference type="Rhea" id="RHEA-COMP:14074"/>
        <dbReference type="ChEBI" id="CHEBI:15378"/>
        <dbReference type="ChEBI" id="CHEBI:16526"/>
        <dbReference type="ChEBI" id="CHEBI:64479"/>
        <dbReference type="ChEBI" id="CHEBI:78449"/>
        <dbReference type="ChEBI" id="CHEBI:83989"/>
        <dbReference type="ChEBI" id="CHEBI:138538"/>
        <dbReference type="EC" id="2.3.1.179"/>
    </reaction>
</comment>
<organism evidence="15 16">
    <name type="scientific">Cephaloticoccus primus</name>
    <dbReference type="NCBI Taxonomy" id="1548207"/>
    <lineage>
        <taxon>Bacteria</taxon>
        <taxon>Pseudomonadati</taxon>
        <taxon>Verrucomicrobiota</taxon>
        <taxon>Opitutia</taxon>
        <taxon>Opitutales</taxon>
        <taxon>Opitutaceae</taxon>
        <taxon>Cephaloticoccus</taxon>
    </lineage>
</organism>
<dbReference type="Proteomes" id="UP000070058">
    <property type="component" value="Unassembled WGS sequence"/>
</dbReference>
<evidence type="ECO:0000256" key="7">
    <source>
        <dbReference type="ARBA" id="ARBA00022832"/>
    </source>
</evidence>
<feature type="domain" description="Ketosynthase family 3 (KS3)" evidence="14">
    <location>
        <begin position="1"/>
        <end position="428"/>
    </location>
</feature>
<dbReference type="PROSITE" id="PS00606">
    <property type="entry name" value="KS3_1"/>
    <property type="match status" value="1"/>
</dbReference>
<dbReference type="GO" id="GO:0005829">
    <property type="term" value="C:cytosol"/>
    <property type="evidence" value="ECO:0007669"/>
    <property type="project" value="TreeGrafter"/>
</dbReference>
<evidence type="ECO:0000256" key="6">
    <source>
        <dbReference type="ARBA" id="ARBA00022679"/>
    </source>
</evidence>
<dbReference type="FunFam" id="3.40.47.10:FF:000018">
    <property type="entry name" value="3-oxoacyl-[acyl-carrier-protein] synthase 2"/>
    <property type="match status" value="1"/>
</dbReference>
<keyword evidence="16" id="KW-1185">Reference proteome</keyword>
<feature type="active site" description="For beta-ketoacyl synthase activity" evidence="12">
    <location>
        <position position="178"/>
    </location>
</feature>
<dbReference type="CDD" id="cd00834">
    <property type="entry name" value="KAS_I_II"/>
    <property type="match status" value="1"/>
</dbReference>
<dbReference type="InterPro" id="IPR016039">
    <property type="entry name" value="Thiolase-like"/>
</dbReference>
<dbReference type="PROSITE" id="PS52004">
    <property type="entry name" value="KS3_2"/>
    <property type="match status" value="1"/>
</dbReference>
<dbReference type="InterPro" id="IPR014030">
    <property type="entry name" value="Ketoacyl_synth_N"/>
</dbReference>
<evidence type="ECO:0000256" key="3">
    <source>
        <dbReference type="ARBA" id="ARBA00012356"/>
    </source>
</evidence>
<reference evidence="16" key="1">
    <citation type="submission" date="2016-02" db="EMBL/GenBank/DDBJ databases">
        <authorList>
            <person name="Sanders J.G."/>
            <person name="Lin J.Y."/>
            <person name="Wertz J.T."/>
            <person name="Russell J.A."/>
            <person name="Moreau C.S."/>
            <person name="Powell S."/>
        </authorList>
    </citation>
    <scope>NUCLEOTIDE SEQUENCE [LARGE SCALE GENOMIC DNA]</scope>
    <source>
        <strain evidence="16">CAG34</strain>
    </source>
</reference>
<comment type="function">
    <text evidence="11">Involved in the type II fatty acid elongation cycle. Catalyzes the elongation of a wide range of acyl-ACP by the addition of two carbons from malonyl-ACP to an acyl acceptor. Can efficiently catalyze the conversion of palmitoleoyl-ACP (cis-hexadec-9-enoyl-ACP) to cis-vaccenoyl-ACP (cis-octadec-11-enoyl-ACP), an essential step in the thermal regulation of fatty acid composition.</text>
</comment>
<keyword evidence="10 11" id="KW-0012">Acyltransferase</keyword>
<keyword evidence="6 11" id="KW-0808">Transferase</keyword>
<evidence type="ECO:0000256" key="8">
    <source>
        <dbReference type="ARBA" id="ARBA00023098"/>
    </source>
</evidence>
<keyword evidence="7" id="KW-0276">Fatty acid metabolism</keyword>
<dbReference type="PIRSF" id="PIRSF000447">
    <property type="entry name" value="KAS_II"/>
    <property type="match status" value="1"/>
</dbReference>
<dbReference type="SUPFAM" id="SSF53901">
    <property type="entry name" value="Thiolase-like"/>
    <property type="match status" value="2"/>
</dbReference>
<comment type="catalytic activity">
    <reaction evidence="11">
        <text>a fatty acyl-[ACP] + malonyl-[ACP] + H(+) = a 3-oxoacyl-[ACP] + holo-[ACP] + CO2</text>
        <dbReference type="Rhea" id="RHEA:22836"/>
        <dbReference type="Rhea" id="RHEA-COMP:9623"/>
        <dbReference type="Rhea" id="RHEA-COMP:9685"/>
        <dbReference type="Rhea" id="RHEA-COMP:9916"/>
        <dbReference type="Rhea" id="RHEA-COMP:14125"/>
        <dbReference type="ChEBI" id="CHEBI:15378"/>
        <dbReference type="ChEBI" id="CHEBI:16526"/>
        <dbReference type="ChEBI" id="CHEBI:64479"/>
        <dbReference type="ChEBI" id="CHEBI:78449"/>
        <dbReference type="ChEBI" id="CHEBI:78776"/>
        <dbReference type="ChEBI" id="CHEBI:138651"/>
    </reaction>
</comment>
<dbReference type="InterPro" id="IPR018201">
    <property type="entry name" value="Ketoacyl_synth_AS"/>
</dbReference>
<proteinExistence type="inferred from homology"/>
<dbReference type="PANTHER" id="PTHR11712:SF336">
    <property type="entry name" value="3-OXOACYL-[ACYL-CARRIER-PROTEIN] SYNTHASE, MITOCHONDRIAL"/>
    <property type="match status" value="1"/>
</dbReference>
<evidence type="ECO:0000259" key="14">
    <source>
        <dbReference type="PROSITE" id="PS52004"/>
    </source>
</evidence>
<dbReference type="InterPro" id="IPR017568">
    <property type="entry name" value="3-oxoacyl-ACP_synth-2"/>
</dbReference>
<evidence type="ECO:0000256" key="10">
    <source>
        <dbReference type="ARBA" id="ARBA00023315"/>
    </source>
</evidence>
<evidence type="ECO:0000256" key="1">
    <source>
        <dbReference type="ARBA" id="ARBA00005194"/>
    </source>
</evidence>
<dbReference type="NCBIfam" id="TIGR03150">
    <property type="entry name" value="fabF"/>
    <property type="match status" value="1"/>
</dbReference>
<evidence type="ECO:0000256" key="5">
    <source>
        <dbReference type="ARBA" id="ARBA00022516"/>
    </source>
</evidence>
<dbReference type="InterPro" id="IPR014031">
    <property type="entry name" value="Ketoacyl_synth_C"/>
</dbReference>
<keyword evidence="8" id="KW-0443">Lipid metabolism</keyword>
<evidence type="ECO:0000256" key="4">
    <source>
        <dbReference type="ARBA" id="ARBA00014657"/>
    </source>
</evidence>
<dbReference type="STRING" id="1548207.AXK11_05590"/>
<accession>A0A139SMU7</accession>
<dbReference type="PANTHER" id="PTHR11712">
    <property type="entry name" value="POLYKETIDE SYNTHASE-RELATED"/>
    <property type="match status" value="1"/>
</dbReference>
<dbReference type="InterPro" id="IPR020841">
    <property type="entry name" value="PKS_Beta-ketoAc_synthase_dom"/>
</dbReference>
<keyword evidence="9 11" id="KW-0275">Fatty acid biosynthesis</keyword>
<comment type="caution">
    <text evidence="15">The sequence shown here is derived from an EMBL/GenBank/DDBJ whole genome shotgun (WGS) entry which is preliminary data.</text>
</comment>
<evidence type="ECO:0000256" key="11">
    <source>
        <dbReference type="PIRNR" id="PIRNR000447"/>
    </source>
</evidence>
<dbReference type="GO" id="GO:0004315">
    <property type="term" value="F:3-oxoacyl-[acyl-carrier-protein] synthase activity"/>
    <property type="evidence" value="ECO:0007669"/>
    <property type="project" value="UniProtKB-UniRule"/>
</dbReference>
<evidence type="ECO:0000256" key="13">
    <source>
        <dbReference type="RuleBase" id="RU003694"/>
    </source>
</evidence>
<evidence type="ECO:0000256" key="2">
    <source>
        <dbReference type="ARBA" id="ARBA00008467"/>
    </source>
</evidence>
<dbReference type="GO" id="GO:0006633">
    <property type="term" value="P:fatty acid biosynthetic process"/>
    <property type="evidence" value="ECO:0007669"/>
    <property type="project" value="UniProtKB-UniRule"/>
</dbReference>
<name>A0A139SMU7_9BACT</name>
<evidence type="ECO:0000256" key="9">
    <source>
        <dbReference type="ARBA" id="ARBA00023160"/>
    </source>
</evidence>
<dbReference type="NCBIfam" id="NF005589">
    <property type="entry name" value="PRK07314.1"/>
    <property type="match status" value="1"/>
</dbReference>
<dbReference type="UniPathway" id="UPA00094"/>
<gene>
    <name evidence="15" type="ORF">AXK11_05590</name>
</gene>
<dbReference type="SMART" id="SM00825">
    <property type="entry name" value="PKS_KS"/>
    <property type="match status" value="1"/>
</dbReference>
<dbReference type="InterPro" id="IPR000794">
    <property type="entry name" value="Beta-ketoacyl_synthase"/>
</dbReference>
<comment type="similarity">
    <text evidence="2 11 13">Belongs to the thiolase-like superfamily. Beta-ketoacyl-ACP synthases family.</text>
</comment>
<protein>
    <recommendedName>
        <fullName evidence="4 11">3-oxoacyl-[acyl-carrier-protein] synthase 2</fullName>
        <ecNumber evidence="3 11">2.3.1.179</ecNumber>
    </recommendedName>
</protein>
<dbReference type="EC" id="2.3.1.179" evidence="3 11"/>
<evidence type="ECO:0000313" key="16">
    <source>
        <dbReference type="Proteomes" id="UP000070058"/>
    </source>
</evidence>
<dbReference type="EMBL" id="LSZQ01000042">
    <property type="protein sequence ID" value="KXU35839.1"/>
    <property type="molecule type" value="Genomic_DNA"/>
</dbReference>
<comment type="pathway">
    <text evidence="1 11">Lipid metabolism; fatty acid biosynthesis.</text>
</comment>
<evidence type="ECO:0000256" key="12">
    <source>
        <dbReference type="PIRSR" id="PIRSR000447-1"/>
    </source>
</evidence>
<dbReference type="Pfam" id="PF02801">
    <property type="entry name" value="Ketoacyl-synt_C"/>
    <property type="match status" value="1"/>
</dbReference>
<sequence length="429" mass="43372">MVTGLGAVTPIGNSAAETWAALIAGRSGIGPITRFDASGCAAQIAGEVRGLEPTAPLAAALSPRGPDAPPLTQVFTPKDMKKFGRFTHLGAVAAVEAYADSGLDAQRAALVPERLGVNLGVGLGGLPEMEATHDMWQAGGFRKISPFFIIQIAPNLLAGQVSLLLDFRGPNMSVASACATSGHSLGEAAAAIARGDADVMLAGGAESTITPLAVGAFAQMRALSTRNDAPAAASRPYDRDRDGFVLGEGAVVFALEEYGHARRRGARIYAELRGYGASADAYHLTSLAPGGEGSARSMRAALAAGGLAPGEVDYVSAHATSTPGGDGEEAAAIASVFGEHAPRLNVSGVKSMTGHLLGGAGALGAFAAVKAIAEGTVPPTINLENIDPACAETGLNFTPNVAVRREVRAALSNCFGFGGTNASLAFARV</sequence>
<dbReference type="AlphaFoldDB" id="A0A139SMU7"/>
<evidence type="ECO:0000313" key="15">
    <source>
        <dbReference type="EMBL" id="KXU35839.1"/>
    </source>
</evidence>
<dbReference type="Gene3D" id="3.40.47.10">
    <property type="match status" value="1"/>
</dbReference>
<dbReference type="Pfam" id="PF00109">
    <property type="entry name" value="ketoacyl-synt"/>
    <property type="match status" value="1"/>
</dbReference>